<feature type="domain" description="TonB-dependent receptor plug" evidence="4">
    <location>
        <begin position="40"/>
        <end position="127"/>
    </location>
</feature>
<dbReference type="AlphaFoldDB" id="A0A956M530"/>
<evidence type="ECO:0000313" key="5">
    <source>
        <dbReference type="EMBL" id="MCA9730252.1"/>
    </source>
</evidence>
<dbReference type="Proteomes" id="UP000697710">
    <property type="component" value="Unassembled WGS sequence"/>
</dbReference>
<dbReference type="Gene3D" id="2.170.130.10">
    <property type="entry name" value="TonB-dependent receptor, plug domain"/>
    <property type="match status" value="1"/>
</dbReference>
<evidence type="ECO:0000256" key="1">
    <source>
        <dbReference type="ARBA" id="ARBA00004442"/>
    </source>
</evidence>
<comment type="subcellular location">
    <subcellularLocation>
        <location evidence="1">Cell outer membrane</location>
    </subcellularLocation>
</comment>
<gene>
    <name evidence="5" type="ORF">KC729_21385</name>
</gene>
<dbReference type="InterPro" id="IPR036942">
    <property type="entry name" value="Beta-barrel_TonB_sf"/>
</dbReference>
<evidence type="ECO:0000259" key="4">
    <source>
        <dbReference type="Pfam" id="PF07715"/>
    </source>
</evidence>
<keyword evidence="5" id="KW-0675">Receptor</keyword>
<dbReference type="Pfam" id="PF07715">
    <property type="entry name" value="Plug"/>
    <property type="match status" value="1"/>
</dbReference>
<dbReference type="PANTHER" id="PTHR40980">
    <property type="entry name" value="PLUG DOMAIN-CONTAINING PROTEIN"/>
    <property type="match status" value="1"/>
</dbReference>
<evidence type="ECO:0000256" key="2">
    <source>
        <dbReference type="ARBA" id="ARBA00023136"/>
    </source>
</evidence>
<dbReference type="PANTHER" id="PTHR40980:SF5">
    <property type="entry name" value="TONB-DEPENDENT RECEPTOR"/>
    <property type="match status" value="1"/>
</dbReference>
<feature type="non-terminal residue" evidence="5">
    <location>
        <position position="530"/>
    </location>
</feature>
<sequence length="530" mass="58207">DNEPLTLNLTLTPSAISVETVEVTAKVLRDTNVAILTQQRKSAAVSDGISSEQISRTSDSNAAEALRRVTGLSVVGGDHVVVRGLGERYSSSTVNGTEIGSPETNKRVLPMDLFAAGLLDNMVVQKTYTPDQPGEFGGGVVDLKTREFPGQKVWNVSVGTGYNSVTTGKDFRGYHGGGTDFLGFDDGTRELPKEVPDFKVIANALCEGDNCLTSDDVTQIARSFNLDWRTEKSSGELPRSFSGSYGNEVELLGKPLGLLGSVTYSNGFQSQDRTENYYNGGSGAGGALSPRTEYGVNESTSSVLWGSLASLGYRLGDFHTLSLNAMYNRSADDTYRFYEGTNYDFGVDIRETRLEYTERGIFTGTVGMKHNLPALFGSLFEWKLGYSNSQRNEPDRRDYLYENQSDTYILSTRAGANGFTQTYSDLDEDLRTADTDLSVPFRQWGGLESKVKAGAHFSTKERSFHYRRFTYTPPRSNAARSLPPESLLVADNIAERSSTRGLGFRELTRDSDSYDAAHDISAQYFMIDMP</sequence>
<organism evidence="5 6">
    <name type="scientific">Eiseniibacteriota bacterium</name>
    <dbReference type="NCBI Taxonomy" id="2212470"/>
    <lineage>
        <taxon>Bacteria</taxon>
        <taxon>Candidatus Eiseniibacteriota</taxon>
    </lineage>
</organism>
<reference evidence="5" key="1">
    <citation type="submission" date="2020-04" db="EMBL/GenBank/DDBJ databases">
        <authorList>
            <person name="Zhang T."/>
        </authorList>
    </citation>
    <scope>NUCLEOTIDE SEQUENCE</scope>
    <source>
        <strain evidence="5">HKST-UBA01</strain>
    </source>
</reference>
<keyword evidence="3" id="KW-0998">Cell outer membrane</keyword>
<dbReference type="Gene3D" id="2.40.170.20">
    <property type="entry name" value="TonB-dependent receptor, beta-barrel domain"/>
    <property type="match status" value="1"/>
</dbReference>
<dbReference type="SUPFAM" id="SSF56935">
    <property type="entry name" value="Porins"/>
    <property type="match status" value="1"/>
</dbReference>
<protein>
    <submittedName>
        <fullName evidence="5">TonB-dependent receptor plug domain-containing protein</fullName>
    </submittedName>
</protein>
<dbReference type="InterPro" id="IPR012910">
    <property type="entry name" value="Plug_dom"/>
</dbReference>
<dbReference type="GO" id="GO:0009279">
    <property type="term" value="C:cell outer membrane"/>
    <property type="evidence" value="ECO:0007669"/>
    <property type="project" value="UniProtKB-SubCell"/>
</dbReference>
<keyword evidence="2" id="KW-0472">Membrane</keyword>
<dbReference type="InterPro" id="IPR037066">
    <property type="entry name" value="Plug_dom_sf"/>
</dbReference>
<proteinExistence type="predicted"/>
<feature type="non-terminal residue" evidence="5">
    <location>
        <position position="1"/>
    </location>
</feature>
<name>A0A956M530_UNCEI</name>
<comment type="caution">
    <text evidence="5">The sequence shown here is derived from an EMBL/GenBank/DDBJ whole genome shotgun (WGS) entry which is preliminary data.</text>
</comment>
<evidence type="ECO:0000256" key="3">
    <source>
        <dbReference type="ARBA" id="ARBA00023237"/>
    </source>
</evidence>
<evidence type="ECO:0000313" key="6">
    <source>
        <dbReference type="Proteomes" id="UP000697710"/>
    </source>
</evidence>
<accession>A0A956M530</accession>
<dbReference type="EMBL" id="JAGQHR010001067">
    <property type="protein sequence ID" value="MCA9730252.1"/>
    <property type="molecule type" value="Genomic_DNA"/>
</dbReference>
<reference evidence="5" key="2">
    <citation type="journal article" date="2021" name="Microbiome">
        <title>Successional dynamics and alternative stable states in a saline activated sludge microbial community over 9 years.</title>
        <authorList>
            <person name="Wang Y."/>
            <person name="Ye J."/>
            <person name="Ju F."/>
            <person name="Liu L."/>
            <person name="Boyd J.A."/>
            <person name="Deng Y."/>
            <person name="Parks D.H."/>
            <person name="Jiang X."/>
            <person name="Yin X."/>
            <person name="Woodcroft B.J."/>
            <person name="Tyson G.W."/>
            <person name="Hugenholtz P."/>
            <person name="Polz M.F."/>
            <person name="Zhang T."/>
        </authorList>
    </citation>
    <scope>NUCLEOTIDE SEQUENCE</scope>
    <source>
        <strain evidence="5">HKST-UBA01</strain>
    </source>
</reference>